<evidence type="ECO:0000256" key="1">
    <source>
        <dbReference type="SAM" id="MobiDB-lite"/>
    </source>
</evidence>
<dbReference type="OrthoDB" id="10049415at2759"/>
<gene>
    <name evidence="4" type="ORF">GPM918_LOCUS17708</name>
    <name evidence="3" type="ORF">OVA965_LOCUS8407</name>
    <name evidence="6" type="ORF">SRO942_LOCUS17707</name>
    <name evidence="5" type="ORF">TMI583_LOCUS8403</name>
</gene>
<feature type="transmembrane region" description="Helical" evidence="2">
    <location>
        <begin position="51"/>
        <end position="74"/>
    </location>
</feature>
<feature type="compositionally biased region" description="Polar residues" evidence="1">
    <location>
        <begin position="13"/>
        <end position="28"/>
    </location>
</feature>
<dbReference type="EMBL" id="CAJOBC010004943">
    <property type="protein sequence ID" value="CAF3845856.1"/>
    <property type="molecule type" value="Genomic_DNA"/>
</dbReference>
<keyword evidence="2" id="KW-1133">Transmembrane helix</keyword>
<feature type="transmembrane region" description="Helical" evidence="2">
    <location>
        <begin position="104"/>
        <end position="125"/>
    </location>
</feature>
<dbReference type="Proteomes" id="UP000677228">
    <property type="component" value="Unassembled WGS sequence"/>
</dbReference>
<dbReference type="Proteomes" id="UP000663829">
    <property type="component" value="Unassembled WGS sequence"/>
</dbReference>
<reference evidence="4" key="1">
    <citation type="submission" date="2021-02" db="EMBL/GenBank/DDBJ databases">
        <authorList>
            <person name="Nowell W R."/>
        </authorList>
    </citation>
    <scope>NUCLEOTIDE SEQUENCE</scope>
</reference>
<feature type="region of interest" description="Disordered" evidence="1">
    <location>
        <begin position="1"/>
        <end position="38"/>
    </location>
</feature>
<proteinExistence type="predicted"/>
<comment type="caution">
    <text evidence="4">The sequence shown here is derived from an EMBL/GenBank/DDBJ whole genome shotgun (WGS) entry which is preliminary data.</text>
</comment>
<keyword evidence="2" id="KW-0812">Transmembrane</keyword>
<name>A0A814MK69_9BILA</name>
<keyword evidence="2" id="KW-0472">Membrane</keyword>
<organism evidence="4 7">
    <name type="scientific">Didymodactylos carnosus</name>
    <dbReference type="NCBI Taxonomy" id="1234261"/>
    <lineage>
        <taxon>Eukaryota</taxon>
        <taxon>Metazoa</taxon>
        <taxon>Spiralia</taxon>
        <taxon>Gnathifera</taxon>
        <taxon>Rotifera</taxon>
        <taxon>Eurotatoria</taxon>
        <taxon>Bdelloidea</taxon>
        <taxon>Philodinida</taxon>
        <taxon>Philodinidae</taxon>
        <taxon>Didymodactylos</taxon>
    </lineage>
</organism>
<protein>
    <submittedName>
        <fullName evidence="4">Uncharacterized protein</fullName>
    </submittedName>
</protein>
<dbReference type="EMBL" id="CAJOBA010002829">
    <property type="protein sequence ID" value="CAF3661002.1"/>
    <property type="molecule type" value="Genomic_DNA"/>
</dbReference>
<dbReference type="AlphaFoldDB" id="A0A814MK69"/>
<keyword evidence="7" id="KW-1185">Reference proteome</keyword>
<dbReference type="EMBL" id="CAJNOK010002828">
    <property type="protein sequence ID" value="CAF0876648.1"/>
    <property type="molecule type" value="Genomic_DNA"/>
</dbReference>
<evidence type="ECO:0000313" key="6">
    <source>
        <dbReference type="EMBL" id="CAF3845856.1"/>
    </source>
</evidence>
<evidence type="ECO:0000313" key="7">
    <source>
        <dbReference type="Proteomes" id="UP000663829"/>
    </source>
</evidence>
<dbReference type="EMBL" id="CAJNOQ010004942">
    <property type="protein sequence ID" value="CAF1079805.1"/>
    <property type="molecule type" value="Genomic_DNA"/>
</dbReference>
<sequence>MSQTDVRYPPNPTGSSSPVVSPQYGSSIPNPPVDDGPVRSKMSLNPSWFKTIHGILTVVTIIALTCVIISAGVAKRQDCSAVDTYAHNAKLNTTSVSAVHTRNAVLTFAIIGLILALADLIVRLFSLNTMYPSRIELIVIYETQN</sequence>
<dbReference type="Proteomes" id="UP000681722">
    <property type="component" value="Unassembled WGS sequence"/>
</dbReference>
<evidence type="ECO:0000313" key="3">
    <source>
        <dbReference type="EMBL" id="CAF0876648.1"/>
    </source>
</evidence>
<evidence type="ECO:0000313" key="5">
    <source>
        <dbReference type="EMBL" id="CAF3661002.1"/>
    </source>
</evidence>
<dbReference type="Proteomes" id="UP000682733">
    <property type="component" value="Unassembled WGS sequence"/>
</dbReference>
<accession>A0A814MK69</accession>
<evidence type="ECO:0000313" key="4">
    <source>
        <dbReference type="EMBL" id="CAF1079805.1"/>
    </source>
</evidence>
<evidence type="ECO:0000256" key="2">
    <source>
        <dbReference type="SAM" id="Phobius"/>
    </source>
</evidence>